<evidence type="ECO:0000256" key="1">
    <source>
        <dbReference type="ARBA" id="ARBA00001966"/>
    </source>
</evidence>
<feature type="region of interest" description="Disordered" evidence="17">
    <location>
        <begin position="339"/>
        <end position="359"/>
    </location>
</feature>
<keyword evidence="3" id="KW-0004">4Fe-4S</keyword>
<evidence type="ECO:0000256" key="3">
    <source>
        <dbReference type="ARBA" id="ARBA00022485"/>
    </source>
</evidence>
<dbReference type="Pfam" id="PF04055">
    <property type="entry name" value="Radical_SAM"/>
    <property type="match status" value="1"/>
</dbReference>
<keyword evidence="4" id="KW-0399">Innate immunity</keyword>
<comment type="caution">
    <text evidence="19">The sequence shown here is derived from an EMBL/GenBank/DDBJ whole genome shotgun (WGS) entry which is preliminary data.</text>
</comment>
<evidence type="ECO:0000256" key="2">
    <source>
        <dbReference type="ARBA" id="ARBA00004397"/>
    </source>
</evidence>
<dbReference type="PANTHER" id="PTHR21339:SF0">
    <property type="entry name" value="S-ADENOSYLMETHIONINE-DEPENDENT NUCLEOTIDE DEHYDRATASE RSAD2"/>
    <property type="match status" value="1"/>
</dbReference>
<feature type="compositionally biased region" description="Basic and acidic residues" evidence="17">
    <location>
        <begin position="601"/>
        <end position="625"/>
    </location>
</feature>
<dbReference type="CDD" id="cd01335">
    <property type="entry name" value="Radical_SAM"/>
    <property type="match status" value="1"/>
</dbReference>
<dbReference type="SFLD" id="SFLDG01067">
    <property type="entry name" value="SPASM/twitch_domain_containing"/>
    <property type="match status" value="1"/>
</dbReference>
<evidence type="ECO:0000256" key="5">
    <source>
        <dbReference type="ARBA" id="ARBA00022691"/>
    </source>
</evidence>
<sequence>MTFIEIWIRQFLQSIMKWIFNIYYQKEGIESKLPGNVSSVLSPRPTSVNYHFTRQCNYKCGFCFHTAKSSFVLPLEEAMRGLRLLHEAGMEKINFSGGEPFIHQKGRYLGQLVQFCKRELGLASVSIVSNGSLVTEDWFVRFGEYLDILAISCDSFQTETNHLIGRHRNGNQIKIDDSKGNDHLESLERVRGWCRDHRVAFKINSVINVYNVDEDMNDQIQQLNPVRWKVFQCLLIGGENQGEEALRNAEKFVITDEQFESFLERHSGVSCLVPESNLKMRNSYLILDERMRFLDCTDGKKTPSPSLLDVGVEAAIHWSGFDEDMFFQRGGKYNWNTGGYDSSYEGNEEENKRKKRKKDWVVKEKPISEGLVSKSAFTEQYAQEARRSMQSQLRGLTAYDRHKLLINEYYLSIGAVDMLKRDKTKDKRDFDIIKENHQFLWEEDDTIDTWGKQIAKKYHDKLFKEYCICDLRRYKENKVGIRWRIEKEVVTGKGQFSCGEQNCPEKDNLRTWEINFAYVEHGVKKNSLVKIRLCSDCSHNLNFHQKRKEVTKKKKTKKESKRSSRDRRKSEGEPSIMEPAPGTSKEGTVEAGESSSVASSKHQELSDSTDIWREGQQTTEEKSRDDEFEEFLEDLFL</sequence>
<evidence type="ECO:0000256" key="14">
    <source>
        <dbReference type="ARBA" id="ARBA00035038"/>
    </source>
</evidence>
<dbReference type="AlphaFoldDB" id="A0A8J2RJ52"/>
<dbReference type="Gene3D" id="3.20.20.70">
    <property type="entry name" value="Aldolase class I"/>
    <property type="match status" value="1"/>
</dbReference>
<dbReference type="SFLD" id="SFLDG01088">
    <property type="entry name" value="antiviral_proteins"/>
    <property type="match status" value="1"/>
</dbReference>
<dbReference type="InterPro" id="IPR013785">
    <property type="entry name" value="Aldolase_TIM"/>
</dbReference>
<keyword evidence="20" id="KW-1185">Reference proteome</keyword>
<dbReference type="InterPro" id="IPR006638">
    <property type="entry name" value="Elp3/MiaA/NifB-like_rSAM"/>
</dbReference>
<accession>A0A8J2RJ52</accession>
<feature type="compositionally biased region" description="Low complexity" evidence="17">
    <location>
        <begin position="589"/>
        <end position="600"/>
    </location>
</feature>
<dbReference type="SUPFAM" id="SSF102114">
    <property type="entry name" value="Radical SAM enzymes"/>
    <property type="match status" value="1"/>
</dbReference>
<dbReference type="Proteomes" id="UP000789390">
    <property type="component" value="Unassembled WGS sequence"/>
</dbReference>
<dbReference type="GO" id="GO:0045087">
    <property type="term" value="P:innate immune response"/>
    <property type="evidence" value="ECO:0007669"/>
    <property type="project" value="UniProtKB-KW"/>
</dbReference>
<evidence type="ECO:0000313" key="20">
    <source>
        <dbReference type="Proteomes" id="UP000789390"/>
    </source>
</evidence>
<evidence type="ECO:0000259" key="18">
    <source>
        <dbReference type="PROSITE" id="PS51918"/>
    </source>
</evidence>
<comment type="subcellular location">
    <subcellularLocation>
        <location evidence="2">Endoplasmic reticulum membrane</location>
        <topology evidence="2">Peripheral membrane protein</topology>
        <orientation evidence="2">Cytoplasmic side</orientation>
    </subcellularLocation>
</comment>
<dbReference type="OrthoDB" id="549750at2759"/>
<dbReference type="GO" id="GO:0051607">
    <property type="term" value="P:defense response to virus"/>
    <property type="evidence" value="ECO:0007669"/>
    <property type="project" value="UniProtKB-KW"/>
</dbReference>
<evidence type="ECO:0000256" key="17">
    <source>
        <dbReference type="SAM" id="MobiDB-lite"/>
    </source>
</evidence>
<dbReference type="GO" id="GO:0005811">
    <property type="term" value="C:lipid droplet"/>
    <property type="evidence" value="ECO:0007669"/>
    <property type="project" value="InterPro"/>
</dbReference>
<dbReference type="InterPro" id="IPR058240">
    <property type="entry name" value="rSAM_sf"/>
</dbReference>
<evidence type="ECO:0000313" key="19">
    <source>
        <dbReference type="EMBL" id="CAH0103197.1"/>
    </source>
</evidence>
<dbReference type="EMBL" id="CAKKLH010000103">
    <property type="protein sequence ID" value="CAH0103197.1"/>
    <property type="molecule type" value="Genomic_DNA"/>
</dbReference>
<dbReference type="InterPro" id="IPR026372">
    <property type="entry name" value="RSAD2"/>
</dbReference>
<evidence type="ECO:0000256" key="15">
    <source>
        <dbReference type="ARBA" id="ARBA00035040"/>
    </source>
</evidence>
<dbReference type="SFLD" id="SFLDS00029">
    <property type="entry name" value="Radical_SAM"/>
    <property type="match status" value="1"/>
</dbReference>
<reference evidence="19" key="1">
    <citation type="submission" date="2021-11" db="EMBL/GenBank/DDBJ databases">
        <authorList>
            <person name="Schell T."/>
        </authorList>
    </citation>
    <scope>NUCLEOTIDE SEQUENCE</scope>
    <source>
        <strain evidence="19">M5</strain>
    </source>
</reference>
<keyword evidence="6" id="KW-0479">Metal-binding</keyword>
<evidence type="ECO:0000256" key="13">
    <source>
        <dbReference type="ARBA" id="ARBA00035008"/>
    </source>
</evidence>
<name>A0A8J2RJ52_9CRUS</name>
<gene>
    <name evidence="19" type="ORF">DGAL_LOCUS5731</name>
</gene>
<evidence type="ECO:0000256" key="12">
    <source>
        <dbReference type="ARBA" id="ARBA00023136"/>
    </source>
</evidence>
<dbReference type="NCBIfam" id="NF038283">
    <property type="entry name" value="viperin_w_prok"/>
    <property type="match status" value="1"/>
</dbReference>
<comment type="cofactor">
    <cofactor evidence="1">
        <name>[4Fe-4S] cluster</name>
        <dbReference type="ChEBI" id="CHEBI:49883"/>
    </cofactor>
</comment>
<organism evidence="19 20">
    <name type="scientific">Daphnia galeata</name>
    <dbReference type="NCBI Taxonomy" id="27404"/>
    <lineage>
        <taxon>Eukaryota</taxon>
        <taxon>Metazoa</taxon>
        <taxon>Ecdysozoa</taxon>
        <taxon>Arthropoda</taxon>
        <taxon>Crustacea</taxon>
        <taxon>Branchiopoda</taxon>
        <taxon>Diplostraca</taxon>
        <taxon>Cladocera</taxon>
        <taxon>Anomopoda</taxon>
        <taxon>Daphniidae</taxon>
        <taxon>Daphnia</taxon>
    </lineage>
</organism>
<dbReference type="InterPro" id="IPR051196">
    <property type="entry name" value="RSAD2/Viperin_antiviral"/>
</dbReference>
<dbReference type="GO" id="GO:0046872">
    <property type="term" value="F:metal ion binding"/>
    <property type="evidence" value="ECO:0007669"/>
    <property type="project" value="UniProtKB-KW"/>
</dbReference>
<feature type="region of interest" description="Disordered" evidence="17">
    <location>
        <begin position="547"/>
        <end position="628"/>
    </location>
</feature>
<dbReference type="GO" id="GO:0005789">
    <property type="term" value="C:endoplasmic reticulum membrane"/>
    <property type="evidence" value="ECO:0007669"/>
    <property type="project" value="UniProtKB-SubCell"/>
</dbReference>
<keyword evidence="10" id="KW-0411">Iron-sulfur</keyword>
<keyword evidence="11" id="KW-0051">Antiviral defense</keyword>
<evidence type="ECO:0000256" key="6">
    <source>
        <dbReference type="ARBA" id="ARBA00022723"/>
    </source>
</evidence>
<dbReference type="SMART" id="SM00729">
    <property type="entry name" value="Elp3"/>
    <property type="match status" value="1"/>
</dbReference>
<evidence type="ECO:0000256" key="4">
    <source>
        <dbReference type="ARBA" id="ARBA00022588"/>
    </source>
</evidence>
<evidence type="ECO:0000256" key="8">
    <source>
        <dbReference type="ARBA" id="ARBA00022859"/>
    </source>
</evidence>
<dbReference type="InterPro" id="IPR019129">
    <property type="entry name" value="Folate-sensitive_fs_Fra10Ac1"/>
</dbReference>
<dbReference type="GO" id="GO:0051539">
    <property type="term" value="F:4 iron, 4 sulfur cluster binding"/>
    <property type="evidence" value="ECO:0007669"/>
    <property type="project" value="UniProtKB-KW"/>
</dbReference>
<dbReference type="InterPro" id="IPR007197">
    <property type="entry name" value="rSAM"/>
</dbReference>
<evidence type="ECO:0000256" key="16">
    <source>
        <dbReference type="ARBA" id="ARBA00035042"/>
    </source>
</evidence>
<keyword evidence="9" id="KW-0408">Iron</keyword>
<feature type="compositionally biased region" description="Basic residues" evidence="17">
    <location>
        <begin position="547"/>
        <end position="567"/>
    </location>
</feature>
<protein>
    <recommendedName>
        <fullName evidence="14">S-adenosylmethionine-dependent nucleotide dehydratase RSAD2</fullName>
    </recommendedName>
    <alternativeName>
        <fullName evidence="15">Radical S-adenosyl methionine domain-containing protein 2</fullName>
    </alternativeName>
    <alternativeName>
        <fullName evidence="16">Virus inhibitory protein, endoplasmic reticulum-associated, interferon-inducible</fullName>
    </alternativeName>
</protein>
<keyword evidence="12" id="KW-0472">Membrane</keyword>
<dbReference type="PANTHER" id="PTHR21339">
    <property type="entry name" value="RADICAL S-ADENOSYL METHIONINE DOMAIN-CONTAINING PROTEIN 2"/>
    <property type="match status" value="1"/>
</dbReference>
<evidence type="ECO:0000256" key="9">
    <source>
        <dbReference type="ARBA" id="ARBA00023004"/>
    </source>
</evidence>
<keyword evidence="8" id="KW-0391">Immunity</keyword>
<feature type="domain" description="Radical SAM core" evidence="18">
    <location>
        <begin position="42"/>
        <end position="264"/>
    </location>
</feature>
<keyword evidence="7" id="KW-0256">Endoplasmic reticulum</keyword>
<dbReference type="SFLD" id="SFLDF00318">
    <property type="entry name" value="Viperin"/>
    <property type="match status" value="1"/>
</dbReference>
<evidence type="ECO:0000256" key="7">
    <source>
        <dbReference type="ARBA" id="ARBA00022824"/>
    </source>
</evidence>
<evidence type="ECO:0000256" key="11">
    <source>
        <dbReference type="ARBA" id="ARBA00023118"/>
    </source>
</evidence>
<dbReference type="GO" id="GO:0003824">
    <property type="term" value="F:catalytic activity"/>
    <property type="evidence" value="ECO:0007669"/>
    <property type="project" value="InterPro"/>
</dbReference>
<dbReference type="PROSITE" id="PS51918">
    <property type="entry name" value="RADICAL_SAM"/>
    <property type="match status" value="1"/>
</dbReference>
<comment type="similarity">
    <text evidence="13">Belongs to the radical SAM superfamily. RSAD2 family.</text>
</comment>
<proteinExistence type="inferred from homology"/>
<evidence type="ECO:0000256" key="10">
    <source>
        <dbReference type="ARBA" id="ARBA00023014"/>
    </source>
</evidence>
<dbReference type="Pfam" id="PF09725">
    <property type="entry name" value="Fra10Ac1"/>
    <property type="match status" value="1"/>
</dbReference>
<keyword evidence="5" id="KW-0949">S-adenosyl-L-methionine</keyword>
<dbReference type="NCBIfam" id="TIGR04278">
    <property type="entry name" value="viperin"/>
    <property type="match status" value="1"/>
</dbReference>